<keyword evidence="4" id="KW-1185">Reference proteome</keyword>
<dbReference type="EMBL" id="BAABJQ010000028">
    <property type="protein sequence ID" value="GAA5196974.1"/>
    <property type="molecule type" value="Genomic_DNA"/>
</dbReference>
<feature type="region of interest" description="Disordered" evidence="1">
    <location>
        <begin position="43"/>
        <end position="82"/>
    </location>
</feature>
<dbReference type="RefSeq" id="WP_345636507.1">
    <property type="nucleotide sequence ID" value="NZ_BAABJQ010000028.1"/>
</dbReference>
<evidence type="ECO:0008006" key="5">
    <source>
        <dbReference type="Google" id="ProtNLM"/>
    </source>
</evidence>
<keyword evidence="2" id="KW-1133">Transmembrane helix</keyword>
<keyword evidence="2" id="KW-0472">Membrane</keyword>
<evidence type="ECO:0000313" key="4">
    <source>
        <dbReference type="Proteomes" id="UP001501570"/>
    </source>
</evidence>
<reference evidence="4" key="1">
    <citation type="journal article" date="2019" name="Int. J. Syst. Evol. Microbiol.">
        <title>The Global Catalogue of Microorganisms (GCM) 10K type strain sequencing project: providing services to taxonomists for standard genome sequencing and annotation.</title>
        <authorList>
            <consortium name="The Broad Institute Genomics Platform"/>
            <consortium name="The Broad Institute Genome Sequencing Center for Infectious Disease"/>
            <person name="Wu L."/>
            <person name="Ma J."/>
        </authorList>
    </citation>
    <scope>NUCLEOTIDE SEQUENCE [LARGE SCALE GENOMIC DNA]</scope>
    <source>
        <strain evidence="4">JCM 18304</strain>
    </source>
</reference>
<evidence type="ECO:0000256" key="2">
    <source>
        <dbReference type="SAM" id="Phobius"/>
    </source>
</evidence>
<protein>
    <recommendedName>
        <fullName evidence="5">DUF4878 domain-containing protein</fullName>
    </recommendedName>
</protein>
<sequence length="178" mass="18120">MRHVLRILGSRYGAAAALIVVIALIVGIGKVVGGGSHLPTSGAGSLGVPVASATTSQQPDDGVAGSPTPPAPSTSPGAPDPQTVANSFTRAWLHHTGVTAQQWFDGIAPYSTDTLKSELTGADPATVQASSVSGDPSIVDRSESYVEIVIPLDAGTLTLGLAADDGRWLVDSVDWERP</sequence>
<keyword evidence="2" id="KW-0812">Transmembrane</keyword>
<dbReference type="Proteomes" id="UP001501570">
    <property type="component" value="Unassembled WGS sequence"/>
</dbReference>
<organism evidence="3 4">
    <name type="scientific">Rugosimonospora acidiphila</name>
    <dbReference type="NCBI Taxonomy" id="556531"/>
    <lineage>
        <taxon>Bacteria</taxon>
        <taxon>Bacillati</taxon>
        <taxon>Actinomycetota</taxon>
        <taxon>Actinomycetes</taxon>
        <taxon>Micromonosporales</taxon>
        <taxon>Micromonosporaceae</taxon>
        <taxon>Rugosimonospora</taxon>
    </lineage>
</organism>
<evidence type="ECO:0000256" key="1">
    <source>
        <dbReference type="SAM" id="MobiDB-lite"/>
    </source>
</evidence>
<proteinExistence type="predicted"/>
<feature type="transmembrane region" description="Helical" evidence="2">
    <location>
        <begin position="12"/>
        <end position="32"/>
    </location>
</feature>
<accession>A0ABP9SIH1</accession>
<comment type="caution">
    <text evidence="3">The sequence shown here is derived from an EMBL/GenBank/DDBJ whole genome shotgun (WGS) entry which is preliminary data.</text>
</comment>
<evidence type="ECO:0000313" key="3">
    <source>
        <dbReference type="EMBL" id="GAA5196974.1"/>
    </source>
</evidence>
<name>A0ABP9SIH1_9ACTN</name>
<gene>
    <name evidence="3" type="ORF">GCM10023322_67160</name>
</gene>